<feature type="transmembrane region" description="Helical" evidence="7">
    <location>
        <begin position="46"/>
        <end position="67"/>
    </location>
</feature>
<evidence type="ECO:0000256" key="5">
    <source>
        <dbReference type="ARBA" id="ARBA00038359"/>
    </source>
</evidence>
<feature type="region of interest" description="Disordered" evidence="6">
    <location>
        <begin position="288"/>
        <end position="321"/>
    </location>
</feature>
<reference evidence="9" key="1">
    <citation type="journal article" date="2023" name="Mol. Phylogenet. Evol.">
        <title>Genome-scale phylogeny and comparative genomics of the fungal order Sordariales.</title>
        <authorList>
            <person name="Hensen N."/>
            <person name="Bonometti L."/>
            <person name="Westerberg I."/>
            <person name="Brannstrom I.O."/>
            <person name="Guillou S."/>
            <person name="Cros-Aarteil S."/>
            <person name="Calhoun S."/>
            <person name="Haridas S."/>
            <person name="Kuo A."/>
            <person name="Mondo S."/>
            <person name="Pangilinan J."/>
            <person name="Riley R."/>
            <person name="LaButti K."/>
            <person name="Andreopoulos B."/>
            <person name="Lipzen A."/>
            <person name="Chen C."/>
            <person name="Yan M."/>
            <person name="Daum C."/>
            <person name="Ng V."/>
            <person name="Clum A."/>
            <person name="Steindorff A."/>
            <person name="Ohm R.A."/>
            <person name="Martin F."/>
            <person name="Silar P."/>
            <person name="Natvig D.O."/>
            <person name="Lalanne C."/>
            <person name="Gautier V."/>
            <person name="Ament-Velasquez S.L."/>
            <person name="Kruys A."/>
            <person name="Hutchinson M.I."/>
            <person name="Powell A.J."/>
            <person name="Barry K."/>
            <person name="Miller A.N."/>
            <person name="Grigoriev I.V."/>
            <person name="Debuchy R."/>
            <person name="Gladieux P."/>
            <person name="Hiltunen Thoren M."/>
            <person name="Johannesson H."/>
        </authorList>
    </citation>
    <scope>NUCLEOTIDE SEQUENCE</scope>
    <source>
        <strain evidence="9">SMH4131-1</strain>
    </source>
</reference>
<dbReference type="GO" id="GO:0016020">
    <property type="term" value="C:membrane"/>
    <property type="evidence" value="ECO:0007669"/>
    <property type="project" value="UniProtKB-SubCell"/>
</dbReference>
<gene>
    <name evidence="9" type="ORF">B0T19DRAFT_380110</name>
</gene>
<evidence type="ECO:0000256" key="4">
    <source>
        <dbReference type="ARBA" id="ARBA00023136"/>
    </source>
</evidence>
<dbReference type="EMBL" id="JAUEPO010000002">
    <property type="protein sequence ID" value="KAK3331622.1"/>
    <property type="molecule type" value="Genomic_DNA"/>
</dbReference>
<keyword evidence="2 7" id="KW-0812">Transmembrane</keyword>
<feature type="transmembrane region" description="Helical" evidence="7">
    <location>
        <begin position="165"/>
        <end position="187"/>
    </location>
</feature>
<sequence>MMGGEAPMAMAAMWCLTVVTLIFVALRVYTRAVIVRQLGWDDHIYALTGVFLLLYTVFLQLSANYGFGQPITALELEDAVQAVQWEMVGQTFAVIGMATAKVSMGLFLLRIVIERWQRIAIHIASSSLLAVSVMTAVVFWIQCLPPRSIFDPRVKGSCIIQVEGFSLLLGSWCAAVDFFFAAFPWMFIWGLNMRFKEKVTIAASMSLGVIAGICGIIRTVELSGLASANYTEDTVNLIIWSAAELAVTMICAGIPLLRPLLRLRGARTTNASSSGYYRHSLGNDGANPTSFKMQNISTRSQSQTQSDVENSHGFPEAHPKLGIRGTMTKTYIAREENNSDEEILGPEYRQSLQECPPAAGEIQVRKDVDVRVEQAMKKDRKSGESSSG</sequence>
<comment type="caution">
    <text evidence="9">The sequence shown here is derived from an EMBL/GenBank/DDBJ whole genome shotgun (WGS) entry which is preliminary data.</text>
</comment>
<dbReference type="Proteomes" id="UP001286456">
    <property type="component" value="Unassembled WGS sequence"/>
</dbReference>
<evidence type="ECO:0000256" key="7">
    <source>
        <dbReference type="SAM" id="Phobius"/>
    </source>
</evidence>
<evidence type="ECO:0000313" key="10">
    <source>
        <dbReference type="Proteomes" id="UP001286456"/>
    </source>
</evidence>
<feature type="transmembrane region" description="Helical" evidence="7">
    <location>
        <begin position="6"/>
        <end position="26"/>
    </location>
</feature>
<evidence type="ECO:0000259" key="8">
    <source>
        <dbReference type="Pfam" id="PF20684"/>
    </source>
</evidence>
<protein>
    <recommendedName>
        <fullName evidence="8">Rhodopsin domain-containing protein</fullName>
    </recommendedName>
</protein>
<dbReference type="PANTHER" id="PTHR33048">
    <property type="entry name" value="PTH11-LIKE INTEGRAL MEMBRANE PROTEIN (AFU_ORTHOLOGUE AFUA_5G11245)"/>
    <property type="match status" value="1"/>
</dbReference>
<comment type="subcellular location">
    <subcellularLocation>
        <location evidence="1">Membrane</location>
        <topology evidence="1">Multi-pass membrane protein</topology>
    </subcellularLocation>
</comment>
<feature type="transmembrane region" description="Helical" evidence="7">
    <location>
        <begin position="121"/>
        <end position="141"/>
    </location>
</feature>
<dbReference type="PANTHER" id="PTHR33048:SF93">
    <property type="entry name" value="INTEGRAL MEMBRANE PROTEIN"/>
    <property type="match status" value="1"/>
</dbReference>
<keyword evidence="3 7" id="KW-1133">Transmembrane helix</keyword>
<comment type="similarity">
    <text evidence="5">Belongs to the SAT4 family.</text>
</comment>
<evidence type="ECO:0000256" key="6">
    <source>
        <dbReference type="SAM" id="MobiDB-lite"/>
    </source>
</evidence>
<feature type="domain" description="Rhodopsin" evidence="8">
    <location>
        <begin position="26"/>
        <end position="262"/>
    </location>
</feature>
<feature type="transmembrane region" description="Helical" evidence="7">
    <location>
        <begin position="238"/>
        <end position="257"/>
    </location>
</feature>
<proteinExistence type="inferred from homology"/>
<dbReference type="AlphaFoldDB" id="A0AAE0MGF4"/>
<feature type="transmembrane region" description="Helical" evidence="7">
    <location>
        <begin position="87"/>
        <end position="109"/>
    </location>
</feature>
<feature type="transmembrane region" description="Helical" evidence="7">
    <location>
        <begin position="199"/>
        <end position="218"/>
    </location>
</feature>
<organism evidence="9 10">
    <name type="scientific">Cercophora scortea</name>
    <dbReference type="NCBI Taxonomy" id="314031"/>
    <lineage>
        <taxon>Eukaryota</taxon>
        <taxon>Fungi</taxon>
        <taxon>Dikarya</taxon>
        <taxon>Ascomycota</taxon>
        <taxon>Pezizomycotina</taxon>
        <taxon>Sordariomycetes</taxon>
        <taxon>Sordariomycetidae</taxon>
        <taxon>Sordariales</taxon>
        <taxon>Lasiosphaeriaceae</taxon>
        <taxon>Cercophora</taxon>
    </lineage>
</organism>
<dbReference type="Pfam" id="PF20684">
    <property type="entry name" value="Fung_rhodopsin"/>
    <property type="match status" value="1"/>
</dbReference>
<dbReference type="InterPro" id="IPR052337">
    <property type="entry name" value="SAT4-like"/>
</dbReference>
<evidence type="ECO:0000256" key="2">
    <source>
        <dbReference type="ARBA" id="ARBA00022692"/>
    </source>
</evidence>
<evidence type="ECO:0000256" key="3">
    <source>
        <dbReference type="ARBA" id="ARBA00022989"/>
    </source>
</evidence>
<dbReference type="InterPro" id="IPR049326">
    <property type="entry name" value="Rhodopsin_dom_fungi"/>
</dbReference>
<accession>A0AAE0MGF4</accession>
<reference evidence="9" key="2">
    <citation type="submission" date="2023-06" db="EMBL/GenBank/DDBJ databases">
        <authorList>
            <consortium name="Lawrence Berkeley National Laboratory"/>
            <person name="Haridas S."/>
            <person name="Hensen N."/>
            <person name="Bonometti L."/>
            <person name="Westerberg I."/>
            <person name="Brannstrom I.O."/>
            <person name="Guillou S."/>
            <person name="Cros-Aarteil S."/>
            <person name="Calhoun S."/>
            <person name="Kuo A."/>
            <person name="Mondo S."/>
            <person name="Pangilinan J."/>
            <person name="Riley R."/>
            <person name="Labutti K."/>
            <person name="Andreopoulos B."/>
            <person name="Lipzen A."/>
            <person name="Chen C."/>
            <person name="Yanf M."/>
            <person name="Daum C."/>
            <person name="Ng V."/>
            <person name="Clum A."/>
            <person name="Steindorff A."/>
            <person name="Ohm R."/>
            <person name="Martin F."/>
            <person name="Silar P."/>
            <person name="Natvig D."/>
            <person name="Lalanne C."/>
            <person name="Gautier V."/>
            <person name="Ament-Velasquez S.L."/>
            <person name="Kruys A."/>
            <person name="Hutchinson M.I."/>
            <person name="Powell A.J."/>
            <person name="Barry K."/>
            <person name="Miller A.N."/>
            <person name="Grigoriev I.V."/>
            <person name="Debuchy R."/>
            <person name="Gladieux P."/>
            <person name="Thoren M.H."/>
            <person name="Johannesson H."/>
        </authorList>
    </citation>
    <scope>NUCLEOTIDE SEQUENCE</scope>
    <source>
        <strain evidence="9">SMH4131-1</strain>
    </source>
</reference>
<evidence type="ECO:0000256" key="1">
    <source>
        <dbReference type="ARBA" id="ARBA00004141"/>
    </source>
</evidence>
<keyword evidence="4 7" id="KW-0472">Membrane</keyword>
<name>A0AAE0MGF4_9PEZI</name>
<feature type="compositionally biased region" description="Polar residues" evidence="6">
    <location>
        <begin position="288"/>
        <end position="308"/>
    </location>
</feature>
<keyword evidence="10" id="KW-1185">Reference proteome</keyword>
<evidence type="ECO:0000313" key="9">
    <source>
        <dbReference type="EMBL" id="KAK3331622.1"/>
    </source>
</evidence>